<dbReference type="EMBL" id="HBIR01057885">
    <property type="protein sequence ID" value="CAE0595453.1"/>
    <property type="molecule type" value="Transcribed_RNA"/>
</dbReference>
<feature type="compositionally biased region" description="Pro residues" evidence="1">
    <location>
        <begin position="193"/>
        <end position="213"/>
    </location>
</feature>
<evidence type="ECO:0000256" key="1">
    <source>
        <dbReference type="SAM" id="MobiDB-lite"/>
    </source>
</evidence>
<proteinExistence type="predicted"/>
<name>A0A7S3TVJ0_EMIHU</name>
<sequence length="285" mass="30103">MKTAEPVSAAAAARVRRLTPLAGLAARGAGEEVDTVGLLLLATAPVPDGPGRLSRSLYLGDATGAVLCVRWTHGAHDPPPRVRLGEAVSVRDAALGHATRFEPPQGSERFARQGALLLHFCEANVLGSRAALLRPHAVSRSHAAERSPHLRPHADELQRESKLPETRRLLAELAALCSLAYRGRLRTLRHPSHPPSPRAPSGAPPSPRPPPPRDAAHAAGRHPDTDPALRSHVEALLRERGGATLAQLAAASAALGADAAAVRRALDGMQVDCMCFVIAGEYRLL</sequence>
<organism evidence="2">
    <name type="scientific">Emiliania huxleyi</name>
    <name type="common">Coccolithophore</name>
    <name type="synonym">Pontosphaera huxleyi</name>
    <dbReference type="NCBI Taxonomy" id="2903"/>
    <lineage>
        <taxon>Eukaryota</taxon>
        <taxon>Haptista</taxon>
        <taxon>Haptophyta</taxon>
        <taxon>Prymnesiophyceae</taxon>
        <taxon>Isochrysidales</taxon>
        <taxon>Noelaerhabdaceae</taxon>
        <taxon>Emiliania</taxon>
    </lineage>
</organism>
<feature type="region of interest" description="Disordered" evidence="1">
    <location>
        <begin position="187"/>
        <end position="227"/>
    </location>
</feature>
<accession>A0A7S3TVJ0</accession>
<dbReference type="AlphaFoldDB" id="A0A7S3TVJ0"/>
<feature type="region of interest" description="Disordered" evidence="1">
    <location>
        <begin position="140"/>
        <end position="162"/>
    </location>
</feature>
<feature type="compositionally biased region" description="Basic and acidic residues" evidence="1">
    <location>
        <begin position="142"/>
        <end position="162"/>
    </location>
</feature>
<gene>
    <name evidence="2" type="ORF">EHUX00137_LOCUS44997</name>
</gene>
<protein>
    <submittedName>
        <fullName evidence="2">Uncharacterized protein</fullName>
    </submittedName>
</protein>
<reference evidence="2" key="1">
    <citation type="submission" date="2021-01" db="EMBL/GenBank/DDBJ databases">
        <authorList>
            <person name="Corre E."/>
            <person name="Pelletier E."/>
            <person name="Niang G."/>
            <person name="Scheremetjew M."/>
            <person name="Finn R."/>
            <person name="Kale V."/>
            <person name="Holt S."/>
            <person name="Cochrane G."/>
            <person name="Meng A."/>
            <person name="Brown T."/>
            <person name="Cohen L."/>
        </authorList>
    </citation>
    <scope>NUCLEOTIDE SEQUENCE</scope>
    <source>
        <strain evidence="2">379</strain>
    </source>
</reference>
<evidence type="ECO:0000313" key="2">
    <source>
        <dbReference type="EMBL" id="CAE0595453.1"/>
    </source>
</evidence>